<keyword evidence="6" id="KW-1185">Reference proteome</keyword>
<reference evidence="5 6" key="1">
    <citation type="submission" date="2020-04" db="EMBL/GenBank/DDBJ databases">
        <title>Genome sequence for Sphingorhabdus sp. strain M1.</title>
        <authorList>
            <person name="Park S.-J."/>
        </authorList>
    </citation>
    <scope>NUCLEOTIDE SEQUENCE [LARGE SCALE GENOMIC DNA]</scope>
    <source>
        <strain evidence="5 6">JK6</strain>
    </source>
</reference>
<comment type="similarity">
    <text evidence="1">Belongs to the stealth family.</text>
</comment>
<dbReference type="AlphaFoldDB" id="A0A6H2DNY1"/>
<protein>
    <recommendedName>
        <fullName evidence="4">Stealth protein CR2 conserved region 2 domain-containing protein</fullName>
    </recommendedName>
</protein>
<evidence type="ECO:0000256" key="2">
    <source>
        <dbReference type="ARBA" id="ARBA00022679"/>
    </source>
</evidence>
<dbReference type="InterPro" id="IPR021520">
    <property type="entry name" value="Stealth_CR2"/>
</dbReference>
<dbReference type="KEGG" id="phao:HF685_09350"/>
<dbReference type="Proteomes" id="UP000501600">
    <property type="component" value="Chromosome"/>
</dbReference>
<evidence type="ECO:0000256" key="1">
    <source>
        <dbReference type="ARBA" id="ARBA00007583"/>
    </source>
</evidence>
<feature type="domain" description="Stealth protein CR2 conserved region 2" evidence="4">
    <location>
        <begin position="1"/>
        <end position="45"/>
    </location>
</feature>
<proteinExistence type="inferred from homology"/>
<dbReference type="PANTHER" id="PTHR24045:SF0">
    <property type="entry name" value="N-ACETYLGLUCOSAMINE-1-PHOSPHOTRANSFERASE SUBUNITS ALPHA_BETA"/>
    <property type="match status" value="1"/>
</dbReference>
<dbReference type="PANTHER" id="PTHR24045">
    <property type="match status" value="1"/>
</dbReference>
<dbReference type="EMBL" id="CP051217">
    <property type="protein sequence ID" value="QJB69461.1"/>
    <property type="molecule type" value="Genomic_DNA"/>
</dbReference>
<dbReference type="InterPro" id="IPR047141">
    <property type="entry name" value="Stealth"/>
</dbReference>
<gene>
    <name evidence="5" type="ORF">HF685_09350</name>
</gene>
<keyword evidence="2" id="KW-0808">Transferase</keyword>
<evidence type="ECO:0000256" key="3">
    <source>
        <dbReference type="ARBA" id="ARBA00023169"/>
    </source>
</evidence>
<dbReference type="Pfam" id="PF11380">
    <property type="entry name" value="Stealth_CR2"/>
    <property type="match status" value="1"/>
</dbReference>
<name>A0A6H2DNY1_9SPHN</name>
<evidence type="ECO:0000313" key="6">
    <source>
        <dbReference type="Proteomes" id="UP000501600"/>
    </source>
</evidence>
<organism evidence="5 6">
    <name type="scientific">Parasphingorhabdus halotolerans</name>
    <dbReference type="NCBI Taxonomy" id="2725558"/>
    <lineage>
        <taxon>Bacteria</taxon>
        <taxon>Pseudomonadati</taxon>
        <taxon>Pseudomonadota</taxon>
        <taxon>Alphaproteobacteria</taxon>
        <taxon>Sphingomonadales</taxon>
        <taxon>Sphingomonadaceae</taxon>
        <taxon>Parasphingorhabdus</taxon>
    </lineage>
</organism>
<sequence>MPTFNSLSIETFLCRISGLSEHFIYFNDDLFLTSRVEFADFFTTTGPVMRGEWIDFSHLPECGNSRDDAALLNHYNQIEATNLEGFGTKHMFASAHVLHRMQCSIMAQSFADHHGRFVQNASFRFRDTAQFLPQSLHNYYCIRNDLGRIHQPRDHIHVSADEIAQWAEQQINGFLNSTHRARIKFLCINHLPELERRFPDARCWIETAIGY</sequence>
<dbReference type="GO" id="GO:0016772">
    <property type="term" value="F:transferase activity, transferring phosphorus-containing groups"/>
    <property type="evidence" value="ECO:0007669"/>
    <property type="project" value="InterPro"/>
</dbReference>
<accession>A0A6H2DNY1</accession>
<evidence type="ECO:0000259" key="4">
    <source>
        <dbReference type="Pfam" id="PF11380"/>
    </source>
</evidence>
<dbReference type="GO" id="GO:0000271">
    <property type="term" value="P:polysaccharide biosynthetic process"/>
    <property type="evidence" value="ECO:0007669"/>
    <property type="project" value="UniProtKB-KW"/>
</dbReference>
<evidence type="ECO:0000313" key="5">
    <source>
        <dbReference type="EMBL" id="QJB69461.1"/>
    </source>
</evidence>
<keyword evidence="3" id="KW-0270">Exopolysaccharide synthesis</keyword>